<evidence type="ECO:0000313" key="24">
    <source>
        <dbReference type="RefSeq" id="XP_011309391.1"/>
    </source>
</evidence>
<evidence type="ECO:0000256" key="13">
    <source>
        <dbReference type="ARBA" id="ARBA00022842"/>
    </source>
</evidence>
<dbReference type="Gene3D" id="3.30.200.20">
    <property type="entry name" value="Phosphorylase Kinase, domain 1"/>
    <property type="match status" value="2"/>
</dbReference>
<feature type="compositionally biased region" description="Low complexity" evidence="18">
    <location>
        <begin position="227"/>
        <end position="252"/>
    </location>
</feature>
<dbReference type="EC" id="2.7.11.1" evidence="4"/>
<dbReference type="GO" id="GO:0051093">
    <property type="term" value="P:negative regulation of developmental process"/>
    <property type="evidence" value="ECO:0007669"/>
    <property type="project" value="UniProtKB-ARBA"/>
</dbReference>
<keyword evidence="9" id="KW-0479">Metal-binding</keyword>
<dbReference type="GO" id="GO:0042308">
    <property type="term" value="P:negative regulation of protein import into nucleus"/>
    <property type="evidence" value="ECO:0007669"/>
    <property type="project" value="UniProtKB-ARBA"/>
</dbReference>
<sequence>MNPSAVSKSSTRGSGYHQKALAEIRNSLLPFANSGGTGEVGSSAASTISTLSTTSGVSSASGLSGLSGASGSITDKPEQRQAIAQLLAMGYPEEIGLRALKMAGWRLDAAIEFLKQAQGESLNGLGKLNSKLIRKPSLERELSLQRGSPALDSGAGSSRSDSPRLTELSPHPQLSRQYSPNSFVEREPPPPPPPRCSSTPPPPPPPHAPYSQPNVPTNMQQMLKRMSPAPVVPSRAPPTTSTSTNSSSGNPPQRGTSPVATSTSTSNGRQPMIVQNGPQVQQQLSQQMQALSMYQSNSSSSSTQVEPPPPYPIVPSSSSGTVQPPSYSASMQNRQSPTQSQQDYRKSPSSGIYSGPTSAGSPSPITVSTVPPSTQGSMARPTPLQAWGARQAKTQPPIIMQSVKSTQVQKPVLQTAIAPTSPQPISTSSTPPPPPPSYASSIQQKQQQQQQQQQGHQQQQSQTQPVPQSQSQSQPQTQNQSQSQSQVQSQQGQQQIQQVQQSQPSPQPQPPPPAYPPVNNNNTNNQSLGVPVPTTEPPSYATTMQALAAQRSMHHPLPPPPYGTPTEDISNVEGANAPRSSPVAHHPPLQRKYSPVESCQQHPEQSPPLPPTASSSVANRNPGNHPASSESGAKGPYKIKHQSPIPERKHMSKEKEEERRDCKVRNYSPQAFKFFMEQHVENVLKSHKQRLYRRLQLETEMAKIGLSAEAQCQMRKMLSQKESNYIRLKRAKMDKTMFTKIKVIGVGAFGEVTLVRKLDTKNQFYAMKTLRKADVLNRNQVAHVKAERDILAEADNEWVVKLYYSFQDKDNLYFVMDYIPGGDLMSLLIKFMIFNEPLARFYIAELTCAVESVHKMGFIHRDIKPDNILIDRDGHIKLTDFGLCTGFRWTHNSKYYQQNGHNKQDSMDPADDWNNECRCIQLKPLERRRYREHQRCLAHSLVGTPNYIAPEVLLRTGYTQLCDWWSVGVILYEMLVGSPPFYANTPAETQYKVINWETTLHIPKQANLSPDSMDLILKLCTNADRRLGKNADEVKSHPFFGSIDFDKGLRRQVAPYIPRIQDPTDTSNFDPVDPDKLRNSEASDSDKSGELLDNGKPFHGFFEFTFRRFFDDGGGPAYPSRISLDDNDNQGPVYV</sequence>
<accession>A0A9R1U6Y5</accession>
<keyword evidence="13" id="KW-0460">Magnesium</keyword>
<dbReference type="InterPro" id="IPR000719">
    <property type="entry name" value="Prot_kinase_dom"/>
</dbReference>
<reference evidence="23 24" key="1">
    <citation type="submission" date="2025-04" db="UniProtKB">
        <authorList>
            <consortium name="RefSeq"/>
        </authorList>
    </citation>
    <scope>IDENTIFICATION</scope>
    <source>
        <strain evidence="23 24">USDA-PBARC FA_bdor</strain>
        <tissue evidence="23 24">Whole organism</tissue>
    </source>
</reference>
<evidence type="ECO:0000256" key="5">
    <source>
        <dbReference type="ARBA" id="ARBA00022490"/>
    </source>
</evidence>
<evidence type="ECO:0000259" key="21">
    <source>
        <dbReference type="PROSITE" id="PS51285"/>
    </source>
</evidence>
<feature type="compositionally biased region" description="Basic and acidic residues" evidence="18">
    <location>
        <begin position="646"/>
        <end position="662"/>
    </location>
</feature>
<keyword evidence="14" id="KW-0206">Cytoskeleton</keyword>
<keyword evidence="11 23" id="KW-0418">Kinase</keyword>
<dbReference type="AlphaFoldDB" id="A0A9R1U6P1"/>
<dbReference type="KEGG" id="fas:105270253"/>
<comment type="cofactor">
    <cofactor evidence="1">
        <name>Mg(2+)</name>
        <dbReference type="ChEBI" id="CHEBI:18420"/>
    </cofactor>
</comment>
<dbReference type="InterPro" id="IPR011009">
    <property type="entry name" value="Kinase-like_dom_sf"/>
</dbReference>
<dbReference type="PROSITE" id="PS00108">
    <property type="entry name" value="PROTEIN_KINASE_ST"/>
    <property type="match status" value="1"/>
</dbReference>
<feature type="domain" description="AGC-kinase C-terminal" evidence="21">
    <location>
        <begin position="1041"/>
        <end position="1135"/>
    </location>
</feature>
<keyword evidence="10 17" id="KW-0547">Nucleotide-binding</keyword>
<feature type="compositionally biased region" description="Polar residues" evidence="18">
    <location>
        <begin position="612"/>
        <end position="631"/>
    </location>
</feature>
<accession>A0A9R1U6P1</accession>
<feature type="domain" description="Protein kinase" evidence="19">
    <location>
        <begin position="738"/>
        <end position="1040"/>
    </location>
</feature>
<dbReference type="Pfam" id="PF00627">
    <property type="entry name" value="UBA"/>
    <property type="match status" value="1"/>
</dbReference>
<dbReference type="InterPro" id="IPR000961">
    <property type="entry name" value="AGC-kinase_C"/>
</dbReference>
<dbReference type="GO" id="GO:0048731">
    <property type="term" value="P:system development"/>
    <property type="evidence" value="ECO:0007669"/>
    <property type="project" value="UniProtKB-ARBA"/>
</dbReference>
<feature type="compositionally biased region" description="Polar residues" evidence="18">
    <location>
        <begin position="253"/>
        <end position="269"/>
    </location>
</feature>
<dbReference type="FunFam" id="1.10.510.10:FF:000199">
    <property type="entry name" value="Non-specific serine/threonine protein kinase"/>
    <property type="match status" value="1"/>
</dbReference>
<keyword evidence="5" id="KW-0963">Cytoplasm</keyword>
<protein>
    <recommendedName>
        <fullName evidence="4">non-specific serine/threonine protein kinase</fullName>
        <ecNumber evidence="4">2.7.11.1</ecNumber>
    </recommendedName>
</protein>
<dbReference type="PROSITE" id="PS51285">
    <property type="entry name" value="AGC_KINASE_CTER"/>
    <property type="match status" value="1"/>
</dbReference>
<dbReference type="PROSITE" id="PS00107">
    <property type="entry name" value="PROTEIN_KINASE_ATP"/>
    <property type="match status" value="1"/>
</dbReference>
<feature type="compositionally biased region" description="Low complexity" evidence="18">
    <location>
        <begin position="417"/>
        <end position="429"/>
    </location>
</feature>
<evidence type="ECO:0000256" key="16">
    <source>
        <dbReference type="ARBA" id="ARBA00048679"/>
    </source>
</evidence>
<dbReference type="InterPro" id="IPR049761">
    <property type="entry name" value="LATS1-like_MobB"/>
</dbReference>
<comment type="catalytic activity">
    <reaction evidence="16">
        <text>L-seryl-[protein] + ATP = O-phospho-L-seryl-[protein] + ADP + H(+)</text>
        <dbReference type="Rhea" id="RHEA:17989"/>
        <dbReference type="Rhea" id="RHEA-COMP:9863"/>
        <dbReference type="Rhea" id="RHEA-COMP:11604"/>
        <dbReference type="ChEBI" id="CHEBI:15378"/>
        <dbReference type="ChEBI" id="CHEBI:29999"/>
        <dbReference type="ChEBI" id="CHEBI:30616"/>
        <dbReference type="ChEBI" id="CHEBI:83421"/>
        <dbReference type="ChEBI" id="CHEBI:456216"/>
        <dbReference type="EC" id="2.7.11.1"/>
    </reaction>
</comment>
<dbReference type="SMART" id="SM00165">
    <property type="entry name" value="UBA"/>
    <property type="match status" value="1"/>
</dbReference>
<evidence type="ECO:0000256" key="17">
    <source>
        <dbReference type="PROSITE-ProRule" id="PRU10141"/>
    </source>
</evidence>
<dbReference type="Gene3D" id="1.10.510.10">
    <property type="entry name" value="Transferase(Phosphotransferase) domain 1"/>
    <property type="match status" value="2"/>
</dbReference>
<dbReference type="SUPFAM" id="SSF46934">
    <property type="entry name" value="UBA-like"/>
    <property type="match status" value="1"/>
</dbReference>
<comment type="similarity">
    <text evidence="3">Belongs to the protein kinase superfamily. AGC Ser/Thr protein kinase family.</text>
</comment>
<dbReference type="CDD" id="cd05598">
    <property type="entry name" value="STKc_LATS"/>
    <property type="match status" value="1"/>
</dbReference>
<keyword evidence="12 17" id="KW-0067">ATP-binding</keyword>
<dbReference type="Pfam" id="PF00069">
    <property type="entry name" value="Pkinase"/>
    <property type="match status" value="2"/>
</dbReference>
<dbReference type="PANTHER" id="PTHR22988:SF76">
    <property type="entry name" value="CHROMOSOME UNDETERMINED SCAFFOLD_135, WHOLE GENOME SHOTGUN SEQUENCE"/>
    <property type="match status" value="1"/>
</dbReference>
<evidence type="ECO:0000259" key="20">
    <source>
        <dbReference type="PROSITE" id="PS50030"/>
    </source>
</evidence>
<feature type="compositionally biased region" description="Low complexity" evidence="18">
    <location>
        <begin position="438"/>
        <end position="504"/>
    </location>
</feature>
<evidence type="ECO:0000256" key="2">
    <source>
        <dbReference type="ARBA" id="ARBA00004300"/>
    </source>
</evidence>
<evidence type="ECO:0000256" key="1">
    <source>
        <dbReference type="ARBA" id="ARBA00001946"/>
    </source>
</evidence>
<proteinExistence type="inferred from homology"/>
<dbReference type="GeneID" id="105270253"/>
<dbReference type="SMART" id="SM00133">
    <property type="entry name" value="S_TK_X"/>
    <property type="match status" value="1"/>
</dbReference>
<dbReference type="RefSeq" id="XP_011309383.1">
    <property type="nucleotide sequence ID" value="XM_011311081.1"/>
</dbReference>
<dbReference type="CTD" id="43651"/>
<evidence type="ECO:0000259" key="19">
    <source>
        <dbReference type="PROSITE" id="PS50011"/>
    </source>
</evidence>
<dbReference type="InterPro" id="IPR008271">
    <property type="entry name" value="Ser/Thr_kinase_AS"/>
</dbReference>
<dbReference type="GO" id="GO:0009966">
    <property type="term" value="P:regulation of signal transduction"/>
    <property type="evidence" value="ECO:0007669"/>
    <property type="project" value="UniProtKB-ARBA"/>
</dbReference>
<dbReference type="PANTHER" id="PTHR22988">
    <property type="entry name" value="MYOTONIC DYSTROPHY S/T KINASE-RELATED"/>
    <property type="match status" value="1"/>
</dbReference>
<dbReference type="FunFam" id="3.30.200.20:FF:000391">
    <property type="entry name" value="Large tumor suppressor kinase 1"/>
    <property type="match status" value="1"/>
</dbReference>
<evidence type="ECO:0000256" key="11">
    <source>
        <dbReference type="ARBA" id="ARBA00022777"/>
    </source>
</evidence>
<comment type="catalytic activity">
    <reaction evidence="15">
        <text>L-threonyl-[protein] + ATP = O-phospho-L-threonyl-[protein] + ADP + H(+)</text>
        <dbReference type="Rhea" id="RHEA:46608"/>
        <dbReference type="Rhea" id="RHEA-COMP:11060"/>
        <dbReference type="Rhea" id="RHEA-COMP:11605"/>
        <dbReference type="ChEBI" id="CHEBI:15378"/>
        <dbReference type="ChEBI" id="CHEBI:30013"/>
        <dbReference type="ChEBI" id="CHEBI:30616"/>
        <dbReference type="ChEBI" id="CHEBI:61977"/>
        <dbReference type="ChEBI" id="CHEBI:456216"/>
        <dbReference type="EC" id="2.7.11.1"/>
    </reaction>
</comment>
<evidence type="ECO:0000313" key="23">
    <source>
        <dbReference type="RefSeq" id="XP_011309383.1"/>
    </source>
</evidence>
<dbReference type="GO" id="GO:0005524">
    <property type="term" value="F:ATP binding"/>
    <property type="evidence" value="ECO:0007669"/>
    <property type="project" value="UniProtKB-UniRule"/>
</dbReference>
<evidence type="ECO:0000256" key="3">
    <source>
        <dbReference type="ARBA" id="ARBA00009903"/>
    </source>
</evidence>
<dbReference type="GO" id="GO:0004674">
    <property type="term" value="F:protein serine/threonine kinase activity"/>
    <property type="evidence" value="ECO:0007669"/>
    <property type="project" value="UniProtKB-KW"/>
</dbReference>
<dbReference type="SMART" id="SM00220">
    <property type="entry name" value="S_TKc"/>
    <property type="match status" value="1"/>
</dbReference>
<dbReference type="PROSITE" id="PS50011">
    <property type="entry name" value="PROTEIN_KINASE_DOM"/>
    <property type="match status" value="1"/>
</dbReference>
<dbReference type="SUPFAM" id="SSF56112">
    <property type="entry name" value="Protein kinase-like (PK-like)"/>
    <property type="match status" value="1"/>
</dbReference>
<feature type="compositionally biased region" description="Low complexity" evidence="18">
    <location>
        <begin position="41"/>
        <end position="61"/>
    </location>
</feature>
<feature type="compositionally biased region" description="Polar residues" evidence="18">
    <location>
        <begin position="320"/>
        <end position="360"/>
    </location>
</feature>
<dbReference type="GO" id="GO:0005737">
    <property type="term" value="C:cytoplasm"/>
    <property type="evidence" value="ECO:0007669"/>
    <property type="project" value="UniProtKB-ARBA"/>
</dbReference>
<feature type="region of interest" description="Disordered" evidence="18">
    <location>
        <begin position="36"/>
        <end position="61"/>
    </location>
</feature>
<evidence type="ECO:0000313" key="22">
    <source>
        <dbReference type="Proteomes" id="UP000694866"/>
    </source>
</evidence>
<gene>
    <name evidence="23 24" type="primary">wts</name>
</gene>
<feature type="compositionally biased region" description="Low complexity" evidence="18">
    <location>
        <begin position="279"/>
        <end position="302"/>
    </location>
</feature>
<dbReference type="Proteomes" id="UP000694866">
    <property type="component" value="Unplaced"/>
</dbReference>
<dbReference type="CDD" id="cd14322">
    <property type="entry name" value="UBA_LATS"/>
    <property type="match status" value="1"/>
</dbReference>
<dbReference type="InterPro" id="IPR050839">
    <property type="entry name" value="Rho-assoc_Ser/Thr_Kinase"/>
</dbReference>
<dbReference type="RefSeq" id="XP_011309391.1">
    <property type="nucleotide sequence ID" value="XM_011311089.1"/>
</dbReference>
<dbReference type="InterPro" id="IPR017441">
    <property type="entry name" value="Protein_kinase_ATP_BS"/>
</dbReference>
<evidence type="ECO:0000256" key="9">
    <source>
        <dbReference type="ARBA" id="ARBA00022723"/>
    </source>
</evidence>
<evidence type="ECO:0000256" key="7">
    <source>
        <dbReference type="ARBA" id="ARBA00022553"/>
    </source>
</evidence>
<dbReference type="InterPro" id="IPR009060">
    <property type="entry name" value="UBA-like_sf"/>
</dbReference>
<feature type="region of interest" description="Disordered" evidence="18">
    <location>
        <begin position="1056"/>
        <end position="1091"/>
    </location>
</feature>
<keyword evidence="7" id="KW-0597">Phosphoprotein</keyword>
<dbReference type="GO" id="GO:0045177">
    <property type="term" value="C:apical part of cell"/>
    <property type="evidence" value="ECO:0007669"/>
    <property type="project" value="UniProtKB-ARBA"/>
</dbReference>
<feature type="compositionally biased region" description="Low complexity" evidence="18">
    <location>
        <begin position="361"/>
        <end position="374"/>
    </location>
</feature>
<dbReference type="OrthoDB" id="3638488at2759"/>
<dbReference type="InterPro" id="IPR015940">
    <property type="entry name" value="UBA"/>
</dbReference>
<dbReference type="GO" id="GO:0048814">
    <property type="term" value="P:regulation of dendrite morphogenesis"/>
    <property type="evidence" value="ECO:0007669"/>
    <property type="project" value="UniProtKB-ARBA"/>
</dbReference>
<evidence type="ECO:0000256" key="18">
    <source>
        <dbReference type="SAM" id="MobiDB-lite"/>
    </source>
</evidence>
<dbReference type="GO" id="GO:0035329">
    <property type="term" value="P:hippo signaling"/>
    <property type="evidence" value="ECO:0007669"/>
    <property type="project" value="UniProtKB-ARBA"/>
</dbReference>
<keyword evidence="22" id="KW-1185">Reference proteome</keyword>
<dbReference type="GO" id="GO:0046872">
    <property type="term" value="F:metal ion binding"/>
    <property type="evidence" value="ECO:0007669"/>
    <property type="project" value="UniProtKB-KW"/>
</dbReference>
<feature type="region of interest" description="Disordered" evidence="18">
    <location>
        <begin position="139"/>
        <end position="662"/>
    </location>
</feature>
<evidence type="ECO:0000256" key="15">
    <source>
        <dbReference type="ARBA" id="ARBA00047899"/>
    </source>
</evidence>
<evidence type="ECO:0000256" key="10">
    <source>
        <dbReference type="ARBA" id="ARBA00022741"/>
    </source>
</evidence>
<keyword evidence="6" id="KW-0723">Serine/threonine-protein kinase</keyword>
<feature type="compositionally biased region" description="Basic and acidic residues" evidence="18">
    <location>
        <begin position="1073"/>
        <end position="1090"/>
    </location>
</feature>
<feature type="compositionally biased region" description="Pro residues" evidence="18">
    <location>
        <begin position="189"/>
        <end position="208"/>
    </location>
</feature>
<dbReference type="CDD" id="cd21778">
    <property type="entry name" value="MobB_LATS1"/>
    <property type="match status" value="1"/>
</dbReference>
<comment type="subcellular location">
    <subcellularLocation>
        <location evidence="2">Cytoplasm</location>
        <location evidence="2">Cytoskeleton</location>
        <location evidence="2">Microtubule organizing center</location>
        <location evidence="2">Centrosome</location>
    </subcellularLocation>
</comment>
<feature type="binding site" evidence="17">
    <location>
        <position position="768"/>
    </location>
    <ligand>
        <name>ATP</name>
        <dbReference type="ChEBI" id="CHEBI:30616"/>
    </ligand>
</feature>
<dbReference type="GO" id="GO:0071944">
    <property type="term" value="C:cell periphery"/>
    <property type="evidence" value="ECO:0007669"/>
    <property type="project" value="UniProtKB-ARBA"/>
</dbReference>
<dbReference type="GO" id="GO:0009653">
    <property type="term" value="P:anatomical structure morphogenesis"/>
    <property type="evidence" value="ECO:0007669"/>
    <property type="project" value="UniProtKB-ARBA"/>
</dbReference>
<evidence type="ECO:0000256" key="6">
    <source>
        <dbReference type="ARBA" id="ARBA00022527"/>
    </source>
</evidence>
<dbReference type="GO" id="GO:0022604">
    <property type="term" value="P:regulation of cell morphogenesis"/>
    <property type="evidence" value="ECO:0007669"/>
    <property type="project" value="UniProtKB-ARBA"/>
</dbReference>
<evidence type="ECO:0000256" key="8">
    <source>
        <dbReference type="ARBA" id="ARBA00022679"/>
    </source>
</evidence>
<dbReference type="PROSITE" id="PS50030">
    <property type="entry name" value="UBA"/>
    <property type="match status" value="1"/>
</dbReference>
<dbReference type="GO" id="GO:0005813">
    <property type="term" value="C:centrosome"/>
    <property type="evidence" value="ECO:0007669"/>
    <property type="project" value="UniProtKB-SubCell"/>
</dbReference>
<feature type="domain" description="UBA" evidence="20">
    <location>
        <begin position="76"/>
        <end position="117"/>
    </location>
</feature>
<feature type="compositionally biased region" description="Pro residues" evidence="18">
    <location>
        <begin position="505"/>
        <end position="516"/>
    </location>
</feature>
<dbReference type="Gene3D" id="1.10.8.10">
    <property type="entry name" value="DNA helicase RuvA subunit, C-terminal domain"/>
    <property type="match status" value="1"/>
</dbReference>
<evidence type="ECO:0000256" key="12">
    <source>
        <dbReference type="ARBA" id="ARBA00022840"/>
    </source>
</evidence>
<dbReference type="FunFam" id="1.10.510.10:FF:000086">
    <property type="entry name" value="Non-specific serine/threonine protein kinase"/>
    <property type="match status" value="1"/>
</dbReference>
<organism evidence="22 23">
    <name type="scientific">Fopius arisanus</name>
    <dbReference type="NCBI Taxonomy" id="64838"/>
    <lineage>
        <taxon>Eukaryota</taxon>
        <taxon>Metazoa</taxon>
        <taxon>Ecdysozoa</taxon>
        <taxon>Arthropoda</taxon>
        <taxon>Hexapoda</taxon>
        <taxon>Insecta</taxon>
        <taxon>Pterygota</taxon>
        <taxon>Neoptera</taxon>
        <taxon>Endopterygota</taxon>
        <taxon>Hymenoptera</taxon>
        <taxon>Apocrita</taxon>
        <taxon>Ichneumonoidea</taxon>
        <taxon>Braconidae</taxon>
        <taxon>Opiinae</taxon>
        <taxon>Fopius</taxon>
    </lineage>
</organism>
<feature type="compositionally biased region" description="Polar residues" evidence="18">
    <location>
        <begin position="172"/>
        <end position="182"/>
    </location>
</feature>
<name>A0A9R1U6P1_9HYME</name>
<keyword evidence="8" id="KW-0808">Transferase</keyword>
<evidence type="ECO:0000256" key="14">
    <source>
        <dbReference type="ARBA" id="ARBA00023212"/>
    </source>
</evidence>
<evidence type="ECO:0000256" key="4">
    <source>
        <dbReference type="ARBA" id="ARBA00012513"/>
    </source>
</evidence>